<accession>A0A7H0EQ46</accession>
<reference evidence="1 2" key="1">
    <citation type="submission" date="2020-08" db="EMBL/GenBank/DDBJ databases">
        <title>Complete genome sequence of Klebsiella pneumoniae KP2757.</title>
        <authorList>
            <person name="Zhang X."/>
        </authorList>
    </citation>
    <scope>NUCLEOTIDE SEQUENCE [LARGE SCALE GENOMIC DNA]</scope>
    <source>
        <strain evidence="1 2">KP2757</strain>
    </source>
</reference>
<organism evidence="1 2">
    <name type="scientific">Klebsiella variicola</name>
    <dbReference type="NCBI Taxonomy" id="244366"/>
    <lineage>
        <taxon>Bacteria</taxon>
        <taxon>Pseudomonadati</taxon>
        <taxon>Pseudomonadota</taxon>
        <taxon>Gammaproteobacteria</taxon>
        <taxon>Enterobacterales</taxon>
        <taxon>Enterobacteriaceae</taxon>
        <taxon>Klebsiella/Raoultella group</taxon>
        <taxon>Klebsiella</taxon>
        <taxon>Klebsiella pneumoniae complex</taxon>
    </lineage>
</organism>
<dbReference type="EMBL" id="CP060807">
    <property type="protein sequence ID" value="QNP25912.1"/>
    <property type="molecule type" value="Genomic_DNA"/>
</dbReference>
<dbReference type="RefSeq" id="WP_187726329.1">
    <property type="nucleotide sequence ID" value="NZ_CP060807.1"/>
</dbReference>
<evidence type="ECO:0000313" key="1">
    <source>
        <dbReference type="EMBL" id="QNP25912.1"/>
    </source>
</evidence>
<dbReference type="Proteomes" id="UP000516181">
    <property type="component" value="Chromosome"/>
</dbReference>
<proteinExistence type="predicted"/>
<sequence>MLERLPWVVNLCIKWSAIAIGKRRIFKHIDGPGTVALLQRAYEQLSIIPTGLENIERGVSFFLRNTLYQQGIYQKVDAFNTISRQVFLFSSLENDHKIKRRFKELTDIEINDFLKLSYLLVSFIISQEPVKRISIDIFSILFPVITKDTIEKFLNQLSIPYEELATFCQKNSYNEPLVEYYSPSPFLEKPLIKTNNEYIQIHTQLTSTSIQTFIYDLLRRDNAESFMDKFGRVFENAVTQLLNESEIHYFTENDLMEYLPQENKVVDFLIPHPEANIFIDAKGVEINQKGMVTLRPGDIASSIRSSVLKTIEQSHSVNRELIRKNNADIPFKKESYIICLTYKNLFLGNGSFLNKSYANHDMRKIRDRHLEEYQIPDENIFCISFEEFEYLLSSCKEYAKPVHEVLREAVAKNQTPTSGIFLFAHHIQDSFPKTHTSEMVRLAGLNEINDIIERLKKVGP</sequence>
<dbReference type="AlphaFoldDB" id="A0A7H0EQ46"/>
<name>A0A7H0EQ46_KLEVA</name>
<protein>
    <submittedName>
        <fullName evidence="1">Uncharacterized protein</fullName>
    </submittedName>
</protein>
<evidence type="ECO:0000313" key="2">
    <source>
        <dbReference type="Proteomes" id="UP000516181"/>
    </source>
</evidence>
<gene>
    <name evidence="1" type="ORF">IAP99_06000</name>
</gene>